<sequence length="498" mass="55821">MNINVTRWTFEAAADGRLRDGAEDRSTAGPFKQPADEQSSAWWNGFVYSSWQLLHVDAAVSDYQFLQSSRQVPPGVRRRLAQQRRITLALAALATPYLPGVLGQLSLPAGVDQKGLREYRAAADVSGLLRTAGFDPSELEAEADFLLMQAQNDPLAKWLPLVRHASYRGWSKLRGEPLDAMWRRTAAEVLLRAHEELATAGVVEPLPDLTGASWHAPQHDRLTPRFEEAQTLERALAELGLSPHPKVVLLIEGETERYHVPRLLAEFGITEPQDVRVQHTKSSKINAHLIARYSAAPRVGRKLGDRWLLDASPTALLIAMDPENHFATPAQRDKVRRNLQEAIREEVRYQDAEISQADLDFLVRVRVWGDDTYELANFADDDLLPALTRLAERQGNPRMSSATWEQDVRAELHMARANHYDVKVPLQRLGLREDKVELAKLLWPVLRDKCESEFVSGDVHTPVLELVLEMKEMIARLTGTFALGGDEPTAAGQHQATP</sequence>
<dbReference type="EMBL" id="BAABCM010000019">
    <property type="protein sequence ID" value="GAA3850529.1"/>
    <property type="molecule type" value="Genomic_DNA"/>
</dbReference>
<proteinExistence type="predicted"/>
<evidence type="ECO:0000313" key="1">
    <source>
        <dbReference type="EMBL" id="GAA3850529.1"/>
    </source>
</evidence>
<reference evidence="2" key="1">
    <citation type="journal article" date="2019" name="Int. J. Syst. Evol. Microbiol.">
        <title>The Global Catalogue of Microorganisms (GCM) 10K type strain sequencing project: providing services to taxonomists for standard genome sequencing and annotation.</title>
        <authorList>
            <consortium name="The Broad Institute Genomics Platform"/>
            <consortium name="The Broad Institute Genome Sequencing Center for Infectious Disease"/>
            <person name="Wu L."/>
            <person name="Ma J."/>
        </authorList>
    </citation>
    <scope>NUCLEOTIDE SEQUENCE [LARGE SCALE GENOMIC DNA]</scope>
    <source>
        <strain evidence="2">JCM 17017</strain>
    </source>
</reference>
<comment type="caution">
    <text evidence="1">The sequence shown here is derived from an EMBL/GenBank/DDBJ whole genome shotgun (WGS) entry which is preliminary data.</text>
</comment>
<name>A0ABP7JPG4_9PSEU</name>
<protein>
    <submittedName>
        <fullName evidence="1">Uncharacterized protein</fullName>
    </submittedName>
</protein>
<dbReference type="Proteomes" id="UP001501624">
    <property type="component" value="Unassembled WGS sequence"/>
</dbReference>
<evidence type="ECO:0000313" key="2">
    <source>
        <dbReference type="Proteomes" id="UP001501624"/>
    </source>
</evidence>
<keyword evidence="2" id="KW-1185">Reference proteome</keyword>
<organism evidence="1 2">
    <name type="scientific">Amycolatopsis tucumanensis</name>
    <dbReference type="NCBI Taxonomy" id="401106"/>
    <lineage>
        <taxon>Bacteria</taxon>
        <taxon>Bacillati</taxon>
        <taxon>Actinomycetota</taxon>
        <taxon>Actinomycetes</taxon>
        <taxon>Pseudonocardiales</taxon>
        <taxon>Pseudonocardiaceae</taxon>
        <taxon>Amycolatopsis</taxon>
    </lineage>
</organism>
<gene>
    <name evidence="1" type="ORF">GCM10022380_80810</name>
</gene>
<accession>A0ABP7JPG4</accession>